<feature type="compositionally biased region" description="Polar residues" evidence="5">
    <location>
        <begin position="234"/>
        <end position="252"/>
    </location>
</feature>
<organism evidence="7 8">
    <name type="scientific">Mytilus coruscus</name>
    <name type="common">Sea mussel</name>
    <dbReference type="NCBI Taxonomy" id="42192"/>
    <lineage>
        <taxon>Eukaryota</taxon>
        <taxon>Metazoa</taxon>
        <taxon>Spiralia</taxon>
        <taxon>Lophotrochozoa</taxon>
        <taxon>Mollusca</taxon>
        <taxon>Bivalvia</taxon>
        <taxon>Autobranchia</taxon>
        <taxon>Pteriomorphia</taxon>
        <taxon>Mytilida</taxon>
        <taxon>Mytiloidea</taxon>
        <taxon>Mytilidae</taxon>
        <taxon>Mytilinae</taxon>
        <taxon>Mytilus</taxon>
    </lineage>
</organism>
<evidence type="ECO:0000256" key="1">
    <source>
        <dbReference type="ARBA" id="ARBA00022723"/>
    </source>
</evidence>
<dbReference type="GO" id="GO:0032266">
    <property type="term" value="F:phosphatidylinositol-3-phosphate binding"/>
    <property type="evidence" value="ECO:0007669"/>
    <property type="project" value="TreeGrafter"/>
</dbReference>
<feature type="compositionally biased region" description="Acidic residues" evidence="5">
    <location>
        <begin position="320"/>
        <end position="330"/>
    </location>
</feature>
<dbReference type="GO" id="GO:0009838">
    <property type="term" value="P:abscission"/>
    <property type="evidence" value="ECO:0007669"/>
    <property type="project" value="TreeGrafter"/>
</dbReference>
<dbReference type="SUPFAM" id="SSF57903">
    <property type="entry name" value="FYVE/PHD zinc finger"/>
    <property type="match status" value="1"/>
</dbReference>
<name>A0A6J8D1T9_MYTCO</name>
<evidence type="ECO:0000313" key="8">
    <source>
        <dbReference type="Proteomes" id="UP000507470"/>
    </source>
</evidence>
<feature type="domain" description="FYVE-type" evidence="6">
    <location>
        <begin position="1"/>
        <end position="56"/>
    </location>
</feature>
<dbReference type="AlphaFoldDB" id="A0A6J8D1T9"/>
<evidence type="ECO:0000313" key="7">
    <source>
        <dbReference type="EMBL" id="CAC5401836.1"/>
    </source>
</evidence>
<dbReference type="SMART" id="SM00064">
    <property type="entry name" value="FYVE"/>
    <property type="match status" value="1"/>
</dbReference>
<dbReference type="GO" id="GO:0044878">
    <property type="term" value="P:mitotic cytokinesis checkpoint signaling"/>
    <property type="evidence" value="ECO:0007669"/>
    <property type="project" value="TreeGrafter"/>
</dbReference>
<dbReference type="Gene3D" id="3.30.40.10">
    <property type="entry name" value="Zinc/RING finger domain, C3HC4 (zinc finger)"/>
    <property type="match status" value="1"/>
</dbReference>
<dbReference type="InterPro" id="IPR013083">
    <property type="entry name" value="Znf_RING/FYVE/PHD"/>
</dbReference>
<dbReference type="PROSITE" id="PS50178">
    <property type="entry name" value="ZF_FYVE"/>
    <property type="match status" value="1"/>
</dbReference>
<feature type="region of interest" description="Disordered" evidence="5">
    <location>
        <begin position="299"/>
        <end position="330"/>
    </location>
</feature>
<dbReference type="GO" id="GO:0030496">
    <property type="term" value="C:midbody"/>
    <property type="evidence" value="ECO:0007669"/>
    <property type="project" value="TreeGrafter"/>
</dbReference>
<evidence type="ECO:0000256" key="3">
    <source>
        <dbReference type="ARBA" id="ARBA00022833"/>
    </source>
</evidence>
<accession>A0A6J8D1T9</accession>
<feature type="compositionally biased region" description="Basic and acidic residues" evidence="5">
    <location>
        <begin position="362"/>
        <end position="385"/>
    </location>
</feature>
<dbReference type="InterPro" id="IPR000306">
    <property type="entry name" value="Znf_FYVE"/>
</dbReference>
<dbReference type="Pfam" id="PF22586">
    <property type="entry name" value="ANCHR-like_BBOX"/>
    <property type="match status" value="1"/>
</dbReference>
<dbReference type="SUPFAM" id="SSF57845">
    <property type="entry name" value="B-box zinc-binding domain"/>
    <property type="match status" value="1"/>
</dbReference>
<dbReference type="Pfam" id="PF01363">
    <property type="entry name" value="FYVE"/>
    <property type="match status" value="1"/>
</dbReference>
<feature type="region of interest" description="Disordered" evidence="5">
    <location>
        <begin position="349"/>
        <end position="408"/>
    </location>
</feature>
<reference evidence="7 8" key="1">
    <citation type="submission" date="2020-06" db="EMBL/GenBank/DDBJ databases">
        <authorList>
            <person name="Li R."/>
            <person name="Bekaert M."/>
        </authorList>
    </citation>
    <scope>NUCLEOTIDE SEQUENCE [LARGE SCALE GENOMIC DNA]</scope>
    <source>
        <strain evidence="8">wild</strain>
    </source>
</reference>
<protein>
    <recommendedName>
        <fullName evidence="6">FYVE-type domain-containing protein</fullName>
    </recommendedName>
</protein>
<dbReference type="CDD" id="cd15749">
    <property type="entry name" value="FYVE_ZFY19"/>
    <property type="match status" value="1"/>
</dbReference>
<dbReference type="OrthoDB" id="5407799at2759"/>
<sequence length="465" mass="53142">MSCYGCGTSFSLFKKEHGCKNCGFAFCNSCLNKKIAVPKLKNEKHHVCNKCYNILTGKIKPQDDSGRYSPPEAYKKRVAALEEREKGGGSHGSKTHHTKPTGKPEYKHLAKPEREIQERLDKLKEDRIQKEKNSPSQKEIEERLSKLRGETAAATTASKKPTYQGPDRRTQQEQINDLLDEIGEEIEIDSHRPDPVKDIENRLAGLRGDPESDKPRNRESEKSSNNLNREDSQETVPFTKNIDVNNKTNTQTTDKRTNDEIPLEEMQRLIAEASKELDVDAQKALEDLQKDKEIMKRLQAVKNRKKEDVNKDTDEKSADEISDSDNENEETLTKNLIKQILEENKLDEAAAKDGVDTSETNSLKEEKNKTSSKDSKKSKEKSKSDKKSKKVLNTEPKRQRVEENNSDVDDDDELPYCVMCTEDATIRCHGCDLDLYCGRCWKESHVQFEMDDHVTSKYMQKKGRT</sequence>
<keyword evidence="3" id="KW-0862">Zinc</keyword>
<evidence type="ECO:0000256" key="2">
    <source>
        <dbReference type="ARBA" id="ARBA00022771"/>
    </source>
</evidence>
<dbReference type="GO" id="GO:0005813">
    <property type="term" value="C:centrosome"/>
    <property type="evidence" value="ECO:0007669"/>
    <property type="project" value="TreeGrafter"/>
</dbReference>
<keyword evidence="2 4" id="KW-0863">Zinc-finger</keyword>
<gene>
    <name evidence="7" type="ORF">MCOR_35880</name>
</gene>
<dbReference type="InterPro" id="IPR017455">
    <property type="entry name" value="Znf_FYVE-rel"/>
</dbReference>
<feature type="compositionally biased region" description="Acidic residues" evidence="5">
    <location>
        <begin position="178"/>
        <end position="187"/>
    </location>
</feature>
<feature type="compositionally biased region" description="Basic and acidic residues" evidence="5">
    <location>
        <begin position="188"/>
        <end position="201"/>
    </location>
</feature>
<dbReference type="EMBL" id="CACVKT020006484">
    <property type="protein sequence ID" value="CAC5401836.1"/>
    <property type="molecule type" value="Genomic_DNA"/>
</dbReference>
<feature type="region of interest" description="Disordered" evidence="5">
    <location>
        <begin position="82"/>
        <end position="265"/>
    </location>
</feature>
<dbReference type="Proteomes" id="UP000507470">
    <property type="component" value="Unassembled WGS sequence"/>
</dbReference>
<feature type="compositionally biased region" description="Basic and acidic residues" evidence="5">
    <location>
        <begin position="102"/>
        <end position="149"/>
    </location>
</feature>
<keyword evidence="8" id="KW-1185">Reference proteome</keyword>
<dbReference type="GO" id="GO:0032154">
    <property type="term" value="C:cleavage furrow"/>
    <property type="evidence" value="ECO:0007669"/>
    <property type="project" value="TreeGrafter"/>
</dbReference>
<evidence type="ECO:0000256" key="5">
    <source>
        <dbReference type="SAM" id="MobiDB-lite"/>
    </source>
</evidence>
<dbReference type="InterPro" id="IPR011011">
    <property type="entry name" value="Znf_FYVE_PHD"/>
</dbReference>
<feature type="compositionally biased region" description="Basic and acidic residues" evidence="5">
    <location>
        <begin position="305"/>
        <end position="319"/>
    </location>
</feature>
<evidence type="ECO:0000259" key="6">
    <source>
        <dbReference type="PROSITE" id="PS50178"/>
    </source>
</evidence>
<dbReference type="InterPro" id="IPR044553">
    <property type="entry name" value="Bbox1_ANCHR"/>
</dbReference>
<evidence type="ECO:0000256" key="4">
    <source>
        <dbReference type="PROSITE-ProRule" id="PRU00091"/>
    </source>
</evidence>
<dbReference type="CDD" id="cd19817">
    <property type="entry name" value="Bbox1_ANCHR-like"/>
    <property type="match status" value="1"/>
</dbReference>
<dbReference type="PANTHER" id="PTHR46603:SF1">
    <property type="entry name" value="ABSCISSION_NOCUT CHECKPOINT REGULATOR"/>
    <property type="match status" value="1"/>
</dbReference>
<dbReference type="GO" id="GO:0008270">
    <property type="term" value="F:zinc ion binding"/>
    <property type="evidence" value="ECO:0007669"/>
    <property type="project" value="UniProtKB-KW"/>
</dbReference>
<dbReference type="PANTHER" id="PTHR46603">
    <property type="entry name" value="ABSCISSION/NOCUT CHECKPOINT REGULATOR"/>
    <property type="match status" value="1"/>
</dbReference>
<keyword evidence="1" id="KW-0479">Metal-binding</keyword>
<proteinExistence type="predicted"/>
<feature type="compositionally biased region" description="Basic and acidic residues" evidence="5">
    <location>
        <begin position="208"/>
        <end position="232"/>
    </location>
</feature>